<dbReference type="Proteomes" id="UP000188320">
    <property type="component" value="Unassembled WGS sequence"/>
</dbReference>
<feature type="compositionally biased region" description="Basic residues" evidence="1">
    <location>
        <begin position="130"/>
        <end position="153"/>
    </location>
</feature>
<organism evidence="3 4">
    <name type="scientific">Zancudomyces culisetae</name>
    <name type="common">Gut fungus</name>
    <name type="synonym">Smittium culisetae</name>
    <dbReference type="NCBI Taxonomy" id="1213189"/>
    <lineage>
        <taxon>Eukaryota</taxon>
        <taxon>Fungi</taxon>
        <taxon>Fungi incertae sedis</taxon>
        <taxon>Zoopagomycota</taxon>
        <taxon>Kickxellomycotina</taxon>
        <taxon>Harpellomycetes</taxon>
        <taxon>Harpellales</taxon>
        <taxon>Legeriomycetaceae</taxon>
        <taxon>Zancudomyces</taxon>
    </lineage>
</organism>
<evidence type="ECO:0000256" key="2">
    <source>
        <dbReference type="SAM" id="Phobius"/>
    </source>
</evidence>
<feature type="transmembrane region" description="Helical" evidence="2">
    <location>
        <begin position="53"/>
        <end position="73"/>
    </location>
</feature>
<evidence type="ECO:0000313" key="4">
    <source>
        <dbReference type="Proteomes" id="UP000188320"/>
    </source>
</evidence>
<dbReference type="EMBL" id="LSSK01000267">
    <property type="protein sequence ID" value="OMH84020.1"/>
    <property type="molecule type" value="Genomic_DNA"/>
</dbReference>
<feature type="compositionally biased region" description="Basic and acidic residues" evidence="1">
    <location>
        <begin position="154"/>
        <end position="164"/>
    </location>
</feature>
<keyword evidence="2" id="KW-0472">Membrane</keyword>
<accession>A0A1R1PSS3</accession>
<reference evidence="4" key="1">
    <citation type="submission" date="2017-01" db="EMBL/GenBank/DDBJ databases">
        <authorList>
            <person name="Wang Y."/>
            <person name="White M."/>
            <person name="Kvist S."/>
            <person name="Moncalvo J.-M."/>
        </authorList>
    </citation>
    <scope>NUCLEOTIDE SEQUENCE [LARGE SCALE GENOMIC DNA]</scope>
    <source>
        <strain evidence="4">COL-18-3</strain>
    </source>
</reference>
<comment type="caution">
    <text evidence="3">The sequence shown here is derived from an EMBL/GenBank/DDBJ whole genome shotgun (WGS) entry which is preliminary data.</text>
</comment>
<sequence>MAGNKYVLLIDGENREEEEKASTNLLLDDEKDREEDIAPINTTRVKKLSSTKFSVSLLLLGAITTIILFFGLYPNFRRMSERSATRMEEYRNQWNKNFMEAGNDGHRYHEYYKEIMDVGNYFRIGEGHRDRHGHGHGHNGHHGHMHGHNPHNGHHNDHEDYENGKSYDHRFKKTIGEFFGKMGFGRCGERKWKSMFDFSDIIAARSMGDVASYKANMEMQNMKPGKEFTYEFSLKDHERVKMISKGAHFTSVYVGNTAGSKAIFKIQTYYSEETDLDKEEPIKSMVDFGKHNNTIYLFVNSDLGHKEEGAEMESGMETPSKQEYRHAKIQLMLPAGSQEDLKALTTFYTFGEYNLGISAMDLANPETFELYNVKSTPIHIPYLKAQSVLIQSGTGSITGAMLVENSADISSLYSSVNVSIEDPNGKLRLMAKSGMSDVDVLVRTNSKVGFSAKSNYGSTSVTDDTFGPDNLELKYNTVNTKLGYRKAESSSFFSFLEWHSSVVFAGSHKGKAAITFVSPFSGDISKMTIDLSKVSFDKERQFRKIDFAKHSGKKQAGPKPRPFFSNKLHLKPGWYNSESEEKLSDQKNPSENSNVGDVSIIKIDSIPGASRLFSAISVFVEDMRSSASSFAKGVLEGGGDGDDDNRYRITQ</sequence>
<feature type="region of interest" description="Disordered" evidence="1">
    <location>
        <begin position="547"/>
        <end position="567"/>
    </location>
</feature>
<gene>
    <name evidence="3" type="ORF">AX774_g2464</name>
</gene>
<protein>
    <submittedName>
        <fullName evidence="3">Uncharacterized protein</fullName>
    </submittedName>
</protein>
<dbReference type="AlphaFoldDB" id="A0A1R1PSS3"/>
<evidence type="ECO:0000256" key="1">
    <source>
        <dbReference type="SAM" id="MobiDB-lite"/>
    </source>
</evidence>
<keyword evidence="2" id="KW-1133">Transmembrane helix</keyword>
<feature type="region of interest" description="Disordered" evidence="1">
    <location>
        <begin position="129"/>
        <end position="164"/>
    </location>
</feature>
<proteinExistence type="predicted"/>
<keyword evidence="4" id="KW-1185">Reference proteome</keyword>
<keyword evidence="2" id="KW-0812">Transmembrane</keyword>
<evidence type="ECO:0000313" key="3">
    <source>
        <dbReference type="EMBL" id="OMH84020.1"/>
    </source>
</evidence>
<feature type="region of interest" description="Disordered" evidence="1">
    <location>
        <begin position="631"/>
        <end position="651"/>
    </location>
</feature>
<name>A0A1R1PSS3_ZANCU</name>